<comment type="caution">
    <text evidence="1">The sequence shown here is derived from an EMBL/GenBank/DDBJ whole genome shotgun (WGS) entry which is preliminary data.</text>
</comment>
<dbReference type="EMBL" id="JAEEGB010000013">
    <property type="protein sequence ID" value="MBI6873438.1"/>
    <property type="molecule type" value="Genomic_DNA"/>
</dbReference>
<accession>A0A934HUA5</accession>
<dbReference type="Proteomes" id="UP000622687">
    <property type="component" value="Unassembled WGS sequence"/>
</dbReference>
<dbReference type="AlphaFoldDB" id="A0A934HUA5"/>
<reference evidence="1" key="1">
    <citation type="submission" date="2020-12" db="EMBL/GenBank/DDBJ databases">
        <title>Clostridium thailandense sp. nov., a novel acetogenic bacterium isolated from peat land soil in Thailand.</title>
        <authorList>
            <person name="Chaikitkaew S."/>
            <person name="Birkeland N.K."/>
        </authorList>
    </citation>
    <scope>NUCLEOTIDE SEQUENCE</scope>
    <source>
        <strain evidence="1">DSM 17425</strain>
    </source>
</reference>
<evidence type="ECO:0000313" key="2">
    <source>
        <dbReference type="Proteomes" id="UP000622687"/>
    </source>
</evidence>
<organism evidence="1 2">
    <name type="scientific">Clostridium aciditolerans</name>
    <dbReference type="NCBI Taxonomy" id="339861"/>
    <lineage>
        <taxon>Bacteria</taxon>
        <taxon>Bacillati</taxon>
        <taxon>Bacillota</taxon>
        <taxon>Clostridia</taxon>
        <taxon>Eubacteriales</taxon>
        <taxon>Clostridiaceae</taxon>
        <taxon>Clostridium</taxon>
    </lineage>
</organism>
<evidence type="ECO:0000313" key="1">
    <source>
        <dbReference type="EMBL" id="MBI6873438.1"/>
    </source>
</evidence>
<proteinExistence type="predicted"/>
<keyword evidence="2" id="KW-1185">Reference proteome</keyword>
<name>A0A934HUA5_9CLOT</name>
<sequence>MKSQLYLWDKLRQLKKEEILLFKNTFKERVFPVFKNVEQEAEKLSNDIYNDFMNRTCSEYDIIDPYDIAEHATEIGIDYYEKYSLMRYNTLAMWISMLYQFWEQQVRKFLYDEERNYFSIDFKRFCSSGINDIKEEFNYHNTNIEKLQCWHSIKELRLICNTLKHGDGGSAQELKKIRPDFFTREGLEEYDLLSMYNTTLLEEVLNIKEEDFYNFCDILTSFWDELPECMYSNEIKD</sequence>
<protein>
    <submittedName>
        <fullName evidence="1">Uncharacterized protein</fullName>
    </submittedName>
</protein>
<dbReference type="RefSeq" id="WP_211142856.1">
    <property type="nucleotide sequence ID" value="NZ_JAEEGB010000013.1"/>
</dbReference>
<gene>
    <name evidence="1" type="ORF">I6U51_12075</name>
</gene>